<keyword evidence="1" id="KW-1133">Transmembrane helix</keyword>
<feature type="transmembrane region" description="Helical" evidence="1">
    <location>
        <begin position="45"/>
        <end position="66"/>
    </location>
</feature>
<keyword evidence="1" id="KW-0812">Transmembrane</keyword>
<evidence type="ECO:0000313" key="2">
    <source>
        <dbReference type="EMBL" id="MBH9699304.1"/>
    </source>
</evidence>
<dbReference type="RefSeq" id="WP_134255213.1">
    <property type="nucleotide sequence ID" value="NZ_CADDZZ010000001.1"/>
</dbReference>
<evidence type="ECO:0000313" key="4">
    <source>
        <dbReference type="Proteomes" id="UP000298234"/>
    </source>
</evidence>
<accession>A0A6N4JSM1</accession>
<dbReference type="EMBL" id="JAEDXG010000022">
    <property type="protein sequence ID" value="MBH9699304.1"/>
    <property type="molecule type" value="Genomic_DNA"/>
</dbReference>
<dbReference type="AlphaFoldDB" id="A0A6N4JSM1"/>
<sequence>MIFILVYIAAWVFIEKGLLWAGSKVGKKKGGTGRPTRFGPVAKRYLLIAAWTLFGIGNVTILGIYIPVLISIPSGIGEAVGKSVADDMKKDFDKGCGKSTERCQALFKDGKEIARGYVIVQSPSRIAVYLNGNVRQLATDGIELRTIDRSESNEEKAAPH</sequence>
<evidence type="ECO:0000313" key="5">
    <source>
        <dbReference type="Proteomes" id="UP000645612"/>
    </source>
</evidence>
<evidence type="ECO:0000313" key="3">
    <source>
        <dbReference type="EMBL" id="TEU48114.1"/>
    </source>
</evidence>
<keyword evidence="1" id="KW-0472">Membrane</keyword>
<reference evidence="2" key="2">
    <citation type="submission" date="2020-12" db="EMBL/GenBank/DDBJ databases">
        <title>Burkholderia cepacia complex in Mexico.</title>
        <authorList>
            <person name="Estrada P."/>
        </authorList>
    </citation>
    <scope>NUCLEOTIDE SEQUENCE</scope>
    <source>
        <strain evidence="2">871</strain>
    </source>
</reference>
<organism evidence="2 5">
    <name type="scientific">Burkholderia cepacia</name>
    <name type="common">Pseudomonas cepacia</name>
    <dbReference type="NCBI Taxonomy" id="292"/>
    <lineage>
        <taxon>Bacteria</taxon>
        <taxon>Pseudomonadati</taxon>
        <taxon>Pseudomonadota</taxon>
        <taxon>Betaproteobacteria</taxon>
        <taxon>Burkholderiales</taxon>
        <taxon>Burkholderiaceae</taxon>
        <taxon>Burkholderia</taxon>
        <taxon>Burkholderia cepacia complex</taxon>
    </lineage>
</organism>
<proteinExistence type="predicted"/>
<comment type="caution">
    <text evidence="2">The sequence shown here is derived from an EMBL/GenBank/DDBJ whole genome shotgun (WGS) entry which is preliminary data.</text>
</comment>
<dbReference type="Proteomes" id="UP000298234">
    <property type="component" value="Unassembled WGS sequence"/>
</dbReference>
<evidence type="ECO:0000256" key="1">
    <source>
        <dbReference type="SAM" id="Phobius"/>
    </source>
</evidence>
<protein>
    <submittedName>
        <fullName evidence="2">Uncharacterized protein</fullName>
    </submittedName>
</protein>
<reference evidence="3 4" key="1">
    <citation type="submission" date="2019-03" db="EMBL/GenBank/DDBJ databases">
        <title>Burkholderia cepacia outbreak.</title>
        <authorList>
            <person name="Farzana R."/>
            <person name="Walsh T.R."/>
        </authorList>
    </citation>
    <scope>NUCLEOTIDE SEQUENCE [LARGE SCALE GENOMIC DNA]</scope>
    <source>
        <strain evidence="4">d13</strain>
        <strain evidence="3">D13</strain>
    </source>
</reference>
<dbReference type="EMBL" id="SNSQ01000015">
    <property type="protein sequence ID" value="TEU48114.1"/>
    <property type="molecule type" value="Genomic_DNA"/>
</dbReference>
<gene>
    <name evidence="3" type="ORF">E3D37_15670</name>
    <name evidence="2" type="ORF">JAO13_22950</name>
</gene>
<dbReference type="Proteomes" id="UP000645612">
    <property type="component" value="Unassembled WGS sequence"/>
</dbReference>
<name>A0A6N4JSM1_BURCE</name>